<keyword evidence="1" id="KW-0472">Membrane</keyword>
<feature type="transmembrane region" description="Helical" evidence="1">
    <location>
        <begin position="141"/>
        <end position="159"/>
    </location>
</feature>
<evidence type="ECO:0000313" key="3">
    <source>
        <dbReference type="EMBL" id="SDR12593.1"/>
    </source>
</evidence>
<dbReference type="RefSeq" id="WP_092494431.1">
    <property type="nucleotide sequence ID" value="NZ_FNKD01000005.1"/>
</dbReference>
<dbReference type="EMBL" id="FNKD01000005">
    <property type="protein sequence ID" value="SDR12593.1"/>
    <property type="molecule type" value="Genomic_DNA"/>
</dbReference>
<evidence type="ECO:0000259" key="2">
    <source>
        <dbReference type="Pfam" id="PF20693"/>
    </source>
</evidence>
<dbReference type="InterPro" id="IPR048428">
    <property type="entry name" value="YobI-NTPase"/>
</dbReference>
<keyword evidence="1" id="KW-0812">Transmembrane</keyword>
<organism evidence="3 4">
    <name type="scientific">Virgibacillus salinus</name>
    <dbReference type="NCBI Taxonomy" id="553311"/>
    <lineage>
        <taxon>Bacteria</taxon>
        <taxon>Bacillati</taxon>
        <taxon>Bacillota</taxon>
        <taxon>Bacilli</taxon>
        <taxon>Bacillales</taxon>
        <taxon>Bacillaceae</taxon>
        <taxon>Virgibacillus</taxon>
    </lineage>
</organism>
<name>A0A1H1GHR7_9BACI</name>
<feature type="domain" description="YobI-like P-loop NTPase" evidence="2">
    <location>
        <begin position="46"/>
        <end position="417"/>
    </location>
</feature>
<proteinExistence type="predicted"/>
<reference evidence="3 4" key="1">
    <citation type="submission" date="2016-10" db="EMBL/GenBank/DDBJ databases">
        <authorList>
            <person name="de Groot N.N."/>
        </authorList>
    </citation>
    <scope>NUCLEOTIDE SEQUENCE [LARGE SCALE GENOMIC DNA]</scope>
    <source>
        <strain evidence="3 4">CGMCC 1.10449</strain>
    </source>
</reference>
<evidence type="ECO:0000256" key="1">
    <source>
        <dbReference type="SAM" id="Phobius"/>
    </source>
</evidence>
<accession>A0A1H1GHR7</accession>
<dbReference type="SUPFAM" id="SSF52540">
    <property type="entry name" value="P-loop containing nucleoside triphosphate hydrolases"/>
    <property type="match status" value="1"/>
</dbReference>
<dbReference type="InterPro" id="IPR027417">
    <property type="entry name" value="P-loop_NTPase"/>
</dbReference>
<gene>
    <name evidence="3" type="ORF">SAMN05216231_3726</name>
</gene>
<protein>
    <recommendedName>
        <fullName evidence="2">YobI-like P-loop NTPase domain-containing protein</fullName>
    </recommendedName>
</protein>
<keyword evidence="1" id="KW-1133">Transmembrane helix</keyword>
<dbReference type="STRING" id="553311.SAMN05216231_3726"/>
<feature type="transmembrane region" description="Helical" evidence="1">
    <location>
        <begin position="185"/>
        <end position="203"/>
    </location>
</feature>
<dbReference type="Proteomes" id="UP000199444">
    <property type="component" value="Unassembled WGS sequence"/>
</dbReference>
<evidence type="ECO:0000313" key="4">
    <source>
        <dbReference type="Proteomes" id="UP000199444"/>
    </source>
</evidence>
<sequence length="1207" mass="140448">MLDKFKQKLVCFLTKLLTKLNESEVKRESLYEDLTPSNDVDKDGKYSEAISWGLRNKKVKNIALTGPYGSGKSSLLNTFQEQHGTEYHFLNISLATFHADETEVENKLEKSILQQMIYRVQDRIIPFSRFKRIKHVRTRSVILHILFFIAFIVAGIYLLKPDTLQGIYDKTSIAKTFGNGTWQQILPTLILGLFFIGYPLLVIKSIYRFTRANLNFNKVTIANATVEKKVGEESQSIFDKYLDEILYFFEATKYDVVIFEDLDRFDNIDIFENLRELNDLINNSEQVGRRVVFIYAIKDDIFGEENSGQLSRNRTKFFDFIIPVIPIINASNSGDVLAKKIKRSPYSDKIYNHFLDDVTIYIDDMRILKNIFNEFVVYQEKLGEVDLDSNKLLAMVIYKNIYPVDFSRLQYKKGLVYEFFQKKQLIIEEQVKLIDPKIQELETKLKNIEVEALTSIEELQHVYLSDLGISRLQANNYYIQIDNNRYQYNTVTNSSFFEKLKNANSIRYYLPHRNNVGTVKDIATVFGAKRNYFEREAAIKLIEENGIEDVKQELAQLKMGKQELSSQSLQEIIAKSDPKLVFSDAIYEKKLLIYLLRNGYVDEMYNHYITYFYPENLSLSDIQFVFSIKNHEALPFDYKLENVEKIMTKLVGSEFKQAEVLNYHLLNYIMEHPGYQSYYDSIIEQLANGSATSVKFIHIFKEKATKKAIFIRSICKNWNDFWNFVSLKSSYTDQEKDDYLEGIFAYAEIETIIQMDKNSVLSFAISKHPNILKVNANEDKLKEILLKLNVKFDELEHLREAELFNFVVQHNLYEINKDTLSVILKDELNITYASIKRFGQQPVIDYVDENIDTFVKVILLDEETHAEPEESLLELLNREGLDKEIKEAIVMNKSVAITDISDLVNELWSIVIRENRIVASWPNVIAYFNDNDKTITNLLVDFLNYPANRRELAKNQLDELDDIDRDILELISDEIIKCENITDESFEVLSLSILRWNSYPMEGLSEKRVRTMVENNVFCSTPANFKSLKTNFDPLHILLVEQNIEPFISEQANYLLDASDVKQLLDSDKIPNNYKKSFVEQLDPDSLTNEHIEILTDLINFISKHNLEIKGDLLIFLLETTVTQLKRVALLTGQIDYLEIGSITEHLTRLDKPYSEIAEKGRRLQFKNNKTDKALVAALENKNYISSSKKDGKKLRVNTRIKMDNVN</sequence>
<keyword evidence="4" id="KW-1185">Reference proteome</keyword>
<dbReference type="AlphaFoldDB" id="A0A1H1GHR7"/>
<dbReference type="Pfam" id="PF20693">
    <property type="entry name" value="YobI-ATPase"/>
    <property type="match status" value="1"/>
</dbReference>